<protein>
    <submittedName>
        <fullName evidence="7">ABC transporter ATP-binding protein</fullName>
    </submittedName>
</protein>
<dbReference type="CDD" id="cd03257">
    <property type="entry name" value="ABC_NikE_OppD_transporters"/>
    <property type="match status" value="1"/>
</dbReference>
<keyword evidence="3" id="KW-0547">Nucleotide-binding</keyword>
<dbReference type="InterPro" id="IPR013563">
    <property type="entry name" value="Oligopep_ABC_C"/>
</dbReference>
<proteinExistence type="inferred from homology"/>
<feature type="region of interest" description="Disordered" evidence="5">
    <location>
        <begin position="326"/>
        <end position="362"/>
    </location>
</feature>
<dbReference type="InterPro" id="IPR003593">
    <property type="entry name" value="AAA+_ATPase"/>
</dbReference>
<dbReference type="Gene3D" id="3.40.50.300">
    <property type="entry name" value="P-loop containing nucleotide triphosphate hydrolases"/>
    <property type="match status" value="1"/>
</dbReference>
<dbReference type="Pfam" id="PF08352">
    <property type="entry name" value="oligo_HPY"/>
    <property type="match status" value="1"/>
</dbReference>
<comment type="similarity">
    <text evidence="1">Belongs to the ABC transporter superfamily.</text>
</comment>
<dbReference type="PANTHER" id="PTHR43776">
    <property type="entry name" value="TRANSPORT ATP-BINDING PROTEIN"/>
    <property type="match status" value="1"/>
</dbReference>
<evidence type="ECO:0000313" key="7">
    <source>
        <dbReference type="EMBL" id="XDQ59624.1"/>
    </source>
</evidence>
<dbReference type="PANTHER" id="PTHR43776:SF7">
    <property type="entry name" value="D,D-DIPEPTIDE TRANSPORT ATP-BINDING PROTEIN DDPF-RELATED"/>
    <property type="match status" value="1"/>
</dbReference>
<dbReference type="InterPro" id="IPR027417">
    <property type="entry name" value="P-loop_NTPase"/>
</dbReference>
<evidence type="ECO:0000259" key="6">
    <source>
        <dbReference type="PROSITE" id="PS50893"/>
    </source>
</evidence>
<dbReference type="EMBL" id="CP163440">
    <property type="protein sequence ID" value="XDQ59624.1"/>
    <property type="molecule type" value="Genomic_DNA"/>
</dbReference>
<dbReference type="PROSITE" id="PS50893">
    <property type="entry name" value="ABC_TRANSPORTER_2"/>
    <property type="match status" value="1"/>
</dbReference>
<dbReference type="SMART" id="SM00382">
    <property type="entry name" value="AAA"/>
    <property type="match status" value="1"/>
</dbReference>
<gene>
    <name evidence="7" type="ORF">AB5J50_01775</name>
</gene>
<evidence type="ECO:0000256" key="3">
    <source>
        <dbReference type="ARBA" id="ARBA00022741"/>
    </source>
</evidence>
<dbReference type="GO" id="GO:0005524">
    <property type="term" value="F:ATP binding"/>
    <property type="evidence" value="ECO:0007669"/>
    <property type="project" value="UniProtKB-KW"/>
</dbReference>
<name>A0AB39RY87_9ACTN</name>
<sequence length="362" mass="39533">MTQPPLLDISQLVVQFRQGRRTQPFRAVDGVSLTIAEGETVGLVGESGSGKSTLGRAVLGLNQVHSGRIQFEGRDITRASTRDRRALSARLQVVFQDPYSSLNPARTIGQTLAEPLMAHGGTDRKGVAQRIATMLERVGLPPDTAQRFPGQFSGGQRQRIAIARALMLHPRLVICDEPVSALDLSIQAQVMNLLAELQQELSLSYLFIAHDLPVVRHLSHRIVVLYRGQVMESGPAGAVYDDPAHPYTQMLLEAVPEPDPRIQRVRRSAREAKRVSGVPADTGCAFAHRCAHAVDLCHRERPDLQPFSEGRGNSTGDDGRAVACHRSAELHGLPMPRRTNTQELESAPSGPERKEAPCADSE</sequence>
<dbReference type="GO" id="GO:0016887">
    <property type="term" value="F:ATP hydrolysis activity"/>
    <property type="evidence" value="ECO:0007669"/>
    <property type="project" value="InterPro"/>
</dbReference>
<accession>A0AB39RY87</accession>
<dbReference type="InterPro" id="IPR017871">
    <property type="entry name" value="ABC_transporter-like_CS"/>
</dbReference>
<evidence type="ECO:0000256" key="4">
    <source>
        <dbReference type="ARBA" id="ARBA00022840"/>
    </source>
</evidence>
<keyword evidence="2" id="KW-0813">Transport</keyword>
<evidence type="ECO:0000256" key="1">
    <source>
        <dbReference type="ARBA" id="ARBA00005417"/>
    </source>
</evidence>
<reference evidence="7" key="1">
    <citation type="submission" date="2024-07" db="EMBL/GenBank/DDBJ databases">
        <authorList>
            <person name="Yu S.T."/>
        </authorList>
    </citation>
    <scope>NUCLEOTIDE SEQUENCE</scope>
    <source>
        <strain evidence="7">R35</strain>
    </source>
</reference>
<feature type="compositionally biased region" description="Basic and acidic residues" evidence="5">
    <location>
        <begin position="351"/>
        <end position="362"/>
    </location>
</feature>
<dbReference type="PROSITE" id="PS00211">
    <property type="entry name" value="ABC_TRANSPORTER_1"/>
    <property type="match status" value="1"/>
</dbReference>
<dbReference type="GO" id="GO:0015833">
    <property type="term" value="P:peptide transport"/>
    <property type="evidence" value="ECO:0007669"/>
    <property type="project" value="InterPro"/>
</dbReference>
<dbReference type="Pfam" id="PF00005">
    <property type="entry name" value="ABC_tran"/>
    <property type="match status" value="1"/>
</dbReference>
<dbReference type="InterPro" id="IPR050319">
    <property type="entry name" value="ABC_transp_ATP-bind"/>
</dbReference>
<keyword evidence="4 7" id="KW-0067">ATP-binding</keyword>
<evidence type="ECO:0000256" key="2">
    <source>
        <dbReference type="ARBA" id="ARBA00022448"/>
    </source>
</evidence>
<dbReference type="GO" id="GO:0055085">
    <property type="term" value="P:transmembrane transport"/>
    <property type="evidence" value="ECO:0007669"/>
    <property type="project" value="UniProtKB-ARBA"/>
</dbReference>
<dbReference type="AlphaFoldDB" id="A0AB39RY87"/>
<feature type="domain" description="ABC transporter" evidence="6">
    <location>
        <begin position="7"/>
        <end position="252"/>
    </location>
</feature>
<dbReference type="InterPro" id="IPR003439">
    <property type="entry name" value="ABC_transporter-like_ATP-bd"/>
</dbReference>
<dbReference type="NCBIfam" id="TIGR01727">
    <property type="entry name" value="oligo_HPY"/>
    <property type="match status" value="1"/>
</dbReference>
<dbReference type="RefSeq" id="WP_369254240.1">
    <property type="nucleotide sequence ID" value="NZ_CP163440.1"/>
</dbReference>
<dbReference type="FunFam" id="3.40.50.300:FF:000016">
    <property type="entry name" value="Oligopeptide ABC transporter ATP-binding component"/>
    <property type="match status" value="1"/>
</dbReference>
<dbReference type="SUPFAM" id="SSF52540">
    <property type="entry name" value="P-loop containing nucleoside triphosphate hydrolases"/>
    <property type="match status" value="1"/>
</dbReference>
<organism evidence="7">
    <name type="scientific">Streptomyces sp. R35</name>
    <dbReference type="NCBI Taxonomy" id="3238630"/>
    <lineage>
        <taxon>Bacteria</taxon>
        <taxon>Bacillati</taxon>
        <taxon>Actinomycetota</taxon>
        <taxon>Actinomycetes</taxon>
        <taxon>Kitasatosporales</taxon>
        <taxon>Streptomycetaceae</taxon>
        <taxon>Streptomyces</taxon>
    </lineage>
</organism>
<evidence type="ECO:0000256" key="5">
    <source>
        <dbReference type="SAM" id="MobiDB-lite"/>
    </source>
</evidence>